<dbReference type="Pfam" id="PF00589">
    <property type="entry name" value="Phage_integrase"/>
    <property type="match status" value="1"/>
</dbReference>
<evidence type="ECO:0000313" key="8">
    <source>
        <dbReference type="EMBL" id="MBB6016920.1"/>
    </source>
</evidence>
<dbReference type="InterPro" id="IPR044068">
    <property type="entry name" value="CB"/>
</dbReference>
<comment type="caution">
    <text evidence="9">The sequence shown here is derived from an EMBL/GenBank/DDBJ whole genome shotgun (WGS) entry which is preliminary data.</text>
</comment>
<keyword evidence="11" id="KW-1185">Reference proteome</keyword>
<keyword evidence="4" id="KW-0233">DNA recombination</keyword>
<dbReference type="Pfam" id="PF14659">
    <property type="entry name" value="Phage_int_SAM_3"/>
    <property type="match status" value="1"/>
</dbReference>
<dbReference type="RefSeq" id="WP_139402285.1">
    <property type="nucleotide sequence ID" value="NZ_JACHEW010000010.1"/>
</dbReference>
<evidence type="ECO:0000313" key="11">
    <source>
        <dbReference type="Proteomes" id="UP000629870"/>
    </source>
</evidence>
<dbReference type="SUPFAM" id="SSF56349">
    <property type="entry name" value="DNA breaking-rejoining enzymes"/>
    <property type="match status" value="1"/>
</dbReference>
<dbReference type="PROSITE" id="PS51898">
    <property type="entry name" value="TYR_RECOMBINASE"/>
    <property type="match status" value="1"/>
</dbReference>
<dbReference type="CDD" id="cd01189">
    <property type="entry name" value="INT_ICEBs1_C_like"/>
    <property type="match status" value="1"/>
</dbReference>
<evidence type="ECO:0000256" key="4">
    <source>
        <dbReference type="ARBA" id="ARBA00023172"/>
    </source>
</evidence>
<dbReference type="GO" id="GO:0006310">
    <property type="term" value="P:DNA recombination"/>
    <property type="evidence" value="ECO:0007669"/>
    <property type="project" value="UniProtKB-KW"/>
</dbReference>
<dbReference type="GO" id="GO:0003677">
    <property type="term" value="F:DNA binding"/>
    <property type="evidence" value="ECO:0007669"/>
    <property type="project" value="UniProtKB-UniRule"/>
</dbReference>
<reference evidence="9 10" key="1">
    <citation type="submission" date="2019-06" db="EMBL/GenBank/DDBJ databases">
        <title>Genome sequence of Deinococcus radiopugnans ATCC 19172.</title>
        <authorList>
            <person name="Maclea K.S."/>
            <person name="Maynard C.R."/>
        </authorList>
    </citation>
    <scope>NUCLEOTIDE SEQUENCE [LARGE SCALE GENOMIC DNA]</scope>
    <source>
        <strain evidence="9 10">ATCC 19172</strain>
    </source>
</reference>
<dbReference type="InterPro" id="IPR004107">
    <property type="entry name" value="Integrase_SAM-like_N"/>
</dbReference>
<dbReference type="Proteomes" id="UP000313988">
    <property type="component" value="Unassembled WGS sequence"/>
</dbReference>
<dbReference type="OrthoDB" id="9785687at2"/>
<dbReference type="InterPro" id="IPR050090">
    <property type="entry name" value="Tyrosine_recombinase_XerCD"/>
</dbReference>
<dbReference type="AlphaFoldDB" id="A0A5C4Y8Y2"/>
<evidence type="ECO:0000256" key="1">
    <source>
        <dbReference type="ARBA" id="ARBA00008857"/>
    </source>
</evidence>
<evidence type="ECO:0000313" key="9">
    <source>
        <dbReference type="EMBL" id="TNM71473.1"/>
    </source>
</evidence>
<accession>A0A5C4Y8Y2</accession>
<dbReference type="InterPro" id="IPR013762">
    <property type="entry name" value="Integrase-like_cat_sf"/>
</dbReference>
<dbReference type="GO" id="GO:0015074">
    <property type="term" value="P:DNA integration"/>
    <property type="evidence" value="ECO:0007669"/>
    <property type="project" value="UniProtKB-KW"/>
</dbReference>
<sequence>MGKRANGEGTITARKKNGVVVGYLGAVIVGYGKDGHADRRWVSGKTKQQVVTKMERLKAQRFAGTLVPGQKWTLSKLLEHHHQLKEQEGIKPNTVRSYRDTTRLVIAPYLGHIELEKLRALDVSNWLTTLQREGKSPRRREYALRVLKMALRQAERLELVNRNVAAGVRPPRVQQQEMKCWTLQEANAFTASTQDHRLHAAFYLALTTGLRRGEILGLQWRDINWQTSQLKVRHNLVEVRGESEGRIYQGKQTVSKIGVILQSPKTRGSRRTIPLSPKTMDKLRAHQRQQHQEKANAAEGWTESDFVFASTIGTPTHPRNFYTVFIDLVTASGLPRIRMHDLRHTAASLMFQRGLPIKTIAQRLGHASVAFTLNVYTHLYEEQKSEAAFDLDD</sequence>
<dbReference type="EMBL" id="VDMO01000007">
    <property type="protein sequence ID" value="TNM71473.1"/>
    <property type="molecule type" value="Genomic_DNA"/>
</dbReference>
<reference evidence="8 11" key="2">
    <citation type="submission" date="2020-08" db="EMBL/GenBank/DDBJ databases">
        <title>Genomic Encyclopedia of Type Strains, Phase IV (KMG-IV): sequencing the most valuable type-strain genomes for metagenomic binning, comparative biology and taxonomic classification.</title>
        <authorList>
            <person name="Goeker M."/>
        </authorList>
    </citation>
    <scope>NUCLEOTIDE SEQUENCE [LARGE SCALE GENOMIC DNA]</scope>
    <source>
        <strain evidence="8 11">DSM 12027</strain>
    </source>
</reference>
<evidence type="ECO:0000256" key="3">
    <source>
        <dbReference type="ARBA" id="ARBA00023125"/>
    </source>
</evidence>
<evidence type="ECO:0000256" key="5">
    <source>
        <dbReference type="PROSITE-ProRule" id="PRU01248"/>
    </source>
</evidence>
<name>A0A5C4Y8Y2_9DEIO</name>
<dbReference type="InterPro" id="IPR002104">
    <property type="entry name" value="Integrase_catalytic"/>
</dbReference>
<keyword evidence="3 5" id="KW-0238">DNA-binding</keyword>
<dbReference type="EMBL" id="JACHEW010000010">
    <property type="protein sequence ID" value="MBB6016920.1"/>
    <property type="molecule type" value="Genomic_DNA"/>
</dbReference>
<evidence type="ECO:0000313" key="10">
    <source>
        <dbReference type="Proteomes" id="UP000313988"/>
    </source>
</evidence>
<feature type="domain" description="Core-binding (CB)" evidence="7">
    <location>
        <begin position="72"/>
        <end position="155"/>
    </location>
</feature>
<dbReference type="Gene3D" id="1.10.443.10">
    <property type="entry name" value="Intergrase catalytic core"/>
    <property type="match status" value="1"/>
</dbReference>
<protein>
    <submittedName>
        <fullName evidence="8 9">Integrase</fullName>
    </submittedName>
</protein>
<dbReference type="PROSITE" id="PS51900">
    <property type="entry name" value="CB"/>
    <property type="match status" value="1"/>
</dbReference>
<evidence type="ECO:0000256" key="2">
    <source>
        <dbReference type="ARBA" id="ARBA00022908"/>
    </source>
</evidence>
<dbReference type="InterPro" id="IPR010998">
    <property type="entry name" value="Integrase_recombinase_N"/>
</dbReference>
<evidence type="ECO:0000259" key="7">
    <source>
        <dbReference type="PROSITE" id="PS51900"/>
    </source>
</evidence>
<dbReference type="PANTHER" id="PTHR30349">
    <property type="entry name" value="PHAGE INTEGRASE-RELATED"/>
    <property type="match status" value="1"/>
</dbReference>
<dbReference type="PANTHER" id="PTHR30349:SF41">
    <property type="entry name" value="INTEGRASE_RECOMBINASE PROTEIN MJ0367-RELATED"/>
    <property type="match status" value="1"/>
</dbReference>
<comment type="similarity">
    <text evidence="1">Belongs to the 'phage' integrase family.</text>
</comment>
<gene>
    <name evidence="9" type="ORF">FHR04_07950</name>
    <name evidence="8" type="ORF">HNQ04_002178</name>
</gene>
<evidence type="ECO:0000259" key="6">
    <source>
        <dbReference type="PROSITE" id="PS51898"/>
    </source>
</evidence>
<dbReference type="Gene3D" id="1.10.150.130">
    <property type="match status" value="1"/>
</dbReference>
<dbReference type="InterPro" id="IPR011010">
    <property type="entry name" value="DNA_brk_join_enz"/>
</dbReference>
<proteinExistence type="inferred from homology"/>
<feature type="domain" description="Tyr recombinase" evidence="6">
    <location>
        <begin position="176"/>
        <end position="389"/>
    </location>
</feature>
<dbReference type="Proteomes" id="UP000629870">
    <property type="component" value="Unassembled WGS sequence"/>
</dbReference>
<keyword evidence="2" id="KW-0229">DNA integration</keyword>
<organism evidence="9 10">
    <name type="scientific">Deinococcus radiopugnans ATCC 19172</name>
    <dbReference type="NCBI Taxonomy" id="585398"/>
    <lineage>
        <taxon>Bacteria</taxon>
        <taxon>Thermotogati</taxon>
        <taxon>Deinococcota</taxon>
        <taxon>Deinococci</taxon>
        <taxon>Deinococcales</taxon>
        <taxon>Deinococcaceae</taxon>
        <taxon>Deinococcus</taxon>
    </lineage>
</organism>